<evidence type="ECO:0000313" key="6">
    <source>
        <dbReference type="Proteomes" id="UP000575083"/>
    </source>
</evidence>
<evidence type="ECO:0000313" key="5">
    <source>
        <dbReference type="EMBL" id="MBB6561872.1"/>
    </source>
</evidence>
<dbReference type="GO" id="GO:0005576">
    <property type="term" value="C:extracellular region"/>
    <property type="evidence" value="ECO:0007669"/>
    <property type="project" value="InterPro"/>
</dbReference>
<dbReference type="PANTHER" id="PTHR42972">
    <property type="entry name" value="TOL-PAL SYSTEM PROTEIN TOLB"/>
    <property type="match status" value="1"/>
</dbReference>
<sequence>MAFNFIRAAAAGAALALCAAGGASAAVNLPALKIDTTQTTVSGLSAGGFMAVQLHVAYSATFAKGAGVVAGGPFYCAEGSIVNATGRCMASPAGIPTSTLVSTTNTWASQGLIDPVANLQASKVYLFSGTLDSVVKPGVMDALRTYYNSFVPAANVVYKKDIAAEHAMVTDDYGNGCSTKGAPYVSDCNFDLAGAMLQHLYGTLNARNNATLPTGNYIEFNQSQFITNHGMATTGWAYIPQACQAGGSATCRLHVVLHGCKQNISDVQQQYVRNTGYNRWADTNNIVMLYPQTSTAATNSCFDWWGYDNANYAKKSGPQMVAIKAMVDQISSGGGTTNPPTNPALPAPTGVNTSGATASSMVVGWGAVSGAASYNVYRNTNKVNALPVSGTSYTDTGLAASTSYSWTVRAADANGAEGATSAAASGTTLAAPGGGATCTTATNYAHVQAGRATQTGGYAYAKGSNQNMGLWNVFVTTTLKQTSPNYYVIGTCP</sequence>
<dbReference type="InterPro" id="IPR010126">
    <property type="entry name" value="Esterase_phb"/>
</dbReference>
<dbReference type="InterPro" id="IPR003961">
    <property type="entry name" value="FN3_dom"/>
</dbReference>
<dbReference type="Gene3D" id="2.60.40.10">
    <property type="entry name" value="Immunoglobulins"/>
    <property type="match status" value="1"/>
</dbReference>
<dbReference type="Gene3D" id="3.40.50.1820">
    <property type="entry name" value="alpha/beta hydrolase"/>
    <property type="match status" value="2"/>
</dbReference>
<organism evidence="5 6">
    <name type="scientific">Acidovorax soli</name>
    <dbReference type="NCBI Taxonomy" id="592050"/>
    <lineage>
        <taxon>Bacteria</taxon>
        <taxon>Pseudomonadati</taxon>
        <taxon>Pseudomonadota</taxon>
        <taxon>Betaproteobacteria</taxon>
        <taxon>Burkholderiales</taxon>
        <taxon>Comamonadaceae</taxon>
        <taxon>Acidovorax</taxon>
    </lineage>
</organism>
<keyword evidence="1 3" id="KW-0732">Signal</keyword>
<dbReference type="Pfam" id="PF00041">
    <property type="entry name" value="fn3"/>
    <property type="match status" value="1"/>
</dbReference>
<evidence type="ECO:0000259" key="4">
    <source>
        <dbReference type="PROSITE" id="PS50853"/>
    </source>
</evidence>
<dbReference type="GO" id="GO:0016787">
    <property type="term" value="F:hydrolase activity"/>
    <property type="evidence" value="ECO:0007669"/>
    <property type="project" value="UniProtKB-KW"/>
</dbReference>
<feature type="signal peptide" evidence="3">
    <location>
        <begin position="1"/>
        <end position="25"/>
    </location>
</feature>
<dbReference type="Pfam" id="PF10503">
    <property type="entry name" value="Esterase_PHB"/>
    <property type="match status" value="1"/>
</dbReference>
<dbReference type="PROSITE" id="PS50853">
    <property type="entry name" value="FN3"/>
    <property type="match status" value="1"/>
</dbReference>
<proteinExistence type="predicted"/>
<accession>A0A7X0UB16</accession>
<name>A0A7X0UB16_9BURK</name>
<dbReference type="InterPro" id="IPR029058">
    <property type="entry name" value="AB_hydrolase_fold"/>
</dbReference>
<protein>
    <submittedName>
        <fullName evidence="5">Poly(3-hydroxybutyrate) depolymerase</fullName>
    </submittedName>
</protein>
<feature type="chain" id="PRO_5030926941" evidence="3">
    <location>
        <begin position="26"/>
        <end position="493"/>
    </location>
</feature>
<dbReference type="AlphaFoldDB" id="A0A7X0UB16"/>
<dbReference type="SMART" id="SM00060">
    <property type="entry name" value="FN3"/>
    <property type="match status" value="1"/>
</dbReference>
<dbReference type="RefSeq" id="WP_184861360.1">
    <property type="nucleotide sequence ID" value="NZ_JACHLK010000010.1"/>
</dbReference>
<keyword evidence="6" id="KW-1185">Reference proteome</keyword>
<comment type="caution">
    <text evidence="5">The sequence shown here is derived from an EMBL/GenBank/DDBJ whole genome shotgun (WGS) entry which is preliminary data.</text>
</comment>
<feature type="domain" description="Fibronectin type-III" evidence="4">
    <location>
        <begin position="347"/>
        <end position="431"/>
    </location>
</feature>
<gene>
    <name evidence="5" type="ORF">HNP48_004574</name>
</gene>
<dbReference type="CDD" id="cd00063">
    <property type="entry name" value="FN3"/>
    <property type="match status" value="1"/>
</dbReference>
<dbReference type="PANTHER" id="PTHR42972:SF8">
    <property type="entry name" value="POLYHYDROXYBUTYRATE DEPOLYMERASE"/>
    <property type="match status" value="1"/>
</dbReference>
<dbReference type="Proteomes" id="UP000575083">
    <property type="component" value="Unassembled WGS sequence"/>
</dbReference>
<evidence type="ECO:0000256" key="2">
    <source>
        <dbReference type="ARBA" id="ARBA00022801"/>
    </source>
</evidence>
<dbReference type="SUPFAM" id="SSF53474">
    <property type="entry name" value="alpha/beta-Hydrolases"/>
    <property type="match status" value="1"/>
</dbReference>
<dbReference type="EMBL" id="JACHLK010000010">
    <property type="protein sequence ID" value="MBB6561872.1"/>
    <property type="molecule type" value="Genomic_DNA"/>
</dbReference>
<keyword evidence="2" id="KW-0378">Hydrolase</keyword>
<dbReference type="InterPro" id="IPR036116">
    <property type="entry name" value="FN3_sf"/>
</dbReference>
<dbReference type="SUPFAM" id="SSF49265">
    <property type="entry name" value="Fibronectin type III"/>
    <property type="match status" value="1"/>
</dbReference>
<evidence type="ECO:0000256" key="1">
    <source>
        <dbReference type="ARBA" id="ARBA00022729"/>
    </source>
</evidence>
<reference evidence="5 6" key="1">
    <citation type="submission" date="2020-08" db="EMBL/GenBank/DDBJ databases">
        <title>Functional genomics of gut bacteria from endangered species of beetles.</title>
        <authorList>
            <person name="Carlos-Shanley C."/>
        </authorList>
    </citation>
    <scope>NUCLEOTIDE SEQUENCE [LARGE SCALE GENOMIC DNA]</scope>
    <source>
        <strain evidence="5 6">S00198</strain>
    </source>
</reference>
<evidence type="ECO:0000256" key="3">
    <source>
        <dbReference type="SAM" id="SignalP"/>
    </source>
</evidence>
<dbReference type="InterPro" id="IPR013783">
    <property type="entry name" value="Ig-like_fold"/>
</dbReference>